<dbReference type="GO" id="GO:0000978">
    <property type="term" value="F:RNA polymerase II cis-regulatory region sequence-specific DNA binding"/>
    <property type="evidence" value="ECO:0007669"/>
    <property type="project" value="TreeGrafter"/>
</dbReference>
<dbReference type="PROSITE" id="PS50118">
    <property type="entry name" value="HMG_BOX_2"/>
    <property type="match status" value="1"/>
</dbReference>
<dbReference type="GO" id="GO:0000122">
    <property type="term" value="P:negative regulation of transcription by RNA polymerase II"/>
    <property type="evidence" value="ECO:0007669"/>
    <property type="project" value="TreeGrafter"/>
</dbReference>
<dbReference type="GO" id="GO:0030182">
    <property type="term" value="P:neuron differentiation"/>
    <property type="evidence" value="ECO:0007669"/>
    <property type="project" value="TreeGrafter"/>
</dbReference>
<dbReference type="InterPro" id="IPR036910">
    <property type="entry name" value="HMG_box_dom_sf"/>
</dbReference>
<dbReference type="GO" id="GO:0005634">
    <property type="term" value="C:nucleus"/>
    <property type="evidence" value="ECO:0007669"/>
    <property type="project" value="UniProtKB-SubCell"/>
</dbReference>
<dbReference type="GO" id="GO:0007420">
    <property type="term" value="P:brain development"/>
    <property type="evidence" value="ECO:0007669"/>
    <property type="project" value="TreeGrafter"/>
</dbReference>
<dbReference type="OrthoDB" id="6247875at2759"/>
<evidence type="ECO:0000256" key="2">
    <source>
        <dbReference type="ARBA" id="ARBA00023125"/>
    </source>
</evidence>
<comment type="subcellular location">
    <subcellularLocation>
        <location evidence="1">Nucleus</location>
    </subcellularLocation>
</comment>
<organism evidence="6 7">
    <name type="scientific">Rhynchophorus ferrugineus</name>
    <name type="common">Red palm weevil</name>
    <name type="synonym">Curculio ferrugineus</name>
    <dbReference type="NCBI Taxonomy" id="354439"/>
    <lineage>
        <taxon>Eukaryota</taxon>
        <taxon>Metazoa</taxon>
        <taxon>Ecdysozoa</taxon>
        <taxon>Arthropoda</taxon>
        <taxon>Hexapoda</taxon>
        <taxon>Insecta</taxon>
        <taxon>Pterygota</taxon>
        <taxon>Neoptera</taxon>
        <taxon>Endopterygota</taxon>
        <taxon>Coleoptera</taxon>
        <taxon>Polyphaga</taxon>
        <taxon>Cucujiformia</taxon>
        <taxon>Curculionidae</taxon>
        <taxon>Dryophthorinae</taxon>
        <taxon>Rhynchophorus</taxon>
    </lineage>
</organism>
<keyword evidence="3 4" id="KW-0539">Nucleus</keyword>
<comment type="caution">
    <text evidence="6">The sequence shown here is derived from an EMBL/GenBank/DDBJ whole genome shotgun (WGS) entry which is preliminary data.</text>
</comment>
<evidence type="ECO:0000313" key="6">
    <source>
        <dbReference type="EMBL" id="KAF7271911.1"/>
    </source>
</evidence>
<keyword evidence="7" id="KW-1185">Reference proteome</keyword>
<dbReference type="InterPro" id="IPR009071">
    <property type="entry name" value="HMG_box_dom"/>
</dbReference>
<dbReference type="Pfam" id="PF00505">
    <property type="entry name" value="HMG_box"/>
    <property type="match status" value="1"/>
</dbReference>
<dbReference type="Proteomes" id="UP000625711">
    <property type="component" value="Unassembled WGS sequence"/>
</dbReference>
<dbReference type="Gene3D" id="1.10.30.10">
    <property type="entry name" value="High mobility group box domain"/>
    <property type="match status" value="1"/>
</dbReference>
<dbReference type="FunFam" id="1.10.30.10:FF:000002">
    <property type="entry name" value="transcription factor Sox-2"/>
    <property type="match status" value="1"/>
</dbReference>
<dbReference type="PANTHER" id="PTHR10270">
    <property type="entry name" value="SOX TRANSCRIPTION FACTOR"/>
    <property type="match status" value="1"/>
</dbReference>
<dbReference type="SUPFAM" id="SSF47095">
    <property type="entry name" value="HMG-box"/>
    <property type="match status" value="1"/>
</dbReference>
<dbReference type="CDD" id="cd22028">
    <property type="entry name" value="HMG-box_SoxA_SoxB_SoxG"/>
    <property type="match status" value="1"/>
</dbReference>
<feature type="domain" description="HMG box" evidence="5">
    <location>
        <begin position="54"/>
        <end position="122"/>
    </location>
</feature>
<dbReference type="PANTHER" id="PTHR10270:SF330">
    <property type="entry name" value="TRANSCRIPTION FACTOR SOX-3"/>
    <property type="match status" value="1"/>
</dbReference>
<evidence type="ECO:0000256" key="4">
    <source>
        <dbReference type="PROSITE-ProRule" id="PRU00267"/>
    </source>
</evidence>
<accession>A0A834I3M5</accession>
<sequence>MESNCERVSAYNRPPYSSGPINSSMGSLGQVSVHQLSQNIYYQAQNLVPNLERVKRPLNAFMIWSKGQRRKILQIYPQMHNSEVSKLLGAEWRRLSDLEKRPYLQEAERLRQVHLTENFKYKYKPRRQKPTYLGQENYQPGTPSLLPESDAGRVAASAVQHSSNMIHFPSGFYQQYCDENYSRYNMNQIPLNKSLPQKYQNVGLQQAGTSHGMIPSNSSGHNTEPEEDWISSSADVTLKQDLDINEMIRIYLPVGRLQSIDIPF</sequence>
<evidence type="ECO:0000256" key="1">
    <source>
        <dbReference type="ARBA" id="ARBA00004123"/>
    </source>
</evidence>
<keyword evidence="2 4" id="KW-0238">DNA-binding</keyword>
<dbReference type="EMBL" id="JAACXV010013879">
    <property type="protein sequence ID" value="KAF7271911.1"/>
    <property type="molecule type" value="Genomic_DNA"/>
</dbReference>
<gene>
    <name evidence="6" type="ORF">GWI33_015265</name>
</gene>
<dbReference type="GO" id="GO:0001228">
    <property type="term" value="F:DNA-binding transcription activator activity, RNA polymerase II-specific"/>
    <property type="evidence" value="ECO:0007669"/>
    <property type="project" value="TreeGrafter"/>
</dbReference>
<evidence type="ECO:0000313" key="7">
    <source>
        <dbReference type="Proteomes" id="UP000625711"/>
    </source>
</evidence>
<reference evidence="6" key="1">
    <citation type="submission" date="2020-08" db="EMBL/GenBank/DDBJ databases">
        <title>Genome sequencing and assembly of the red palm weevil Rhynchophorus ferrugineus.</title>
        <authorList>
            <person name="Dias G.B."/>
            <person name="Bergman C.M."/>
            <person name="Manee M."/>
        </authorList>
    </citation>
    <scope>NUCLEOTIDE SEQUENCE</scope>
    <source>
        <strain evidence="6">AA-2017</strain>
        <tissue evidence="6">Whole larva</tissue>
    </source>
</reference>
<protein>
    <recommendedName>
        <fullName evidence="5">HMG box domain-containing protein</fullName>
    </recommendedName>
</protein>
<evidence type="ECO:0000256" key="3">
    <source>
        <dbReference type="ARBA" id="ARBA00023242"/>
    </source>
</evidence>
<feature type="DNA-binding region" description="HMG box" evidence="4">
    <location>
        <begin position="54"/>
        <end position="122"/>
    </location>
</feature>
<name>A0A834I3M5_RHYFE</name>
<dbReference type="SMART" id="SM00398">
    <property type="entry name" value="HMG"/>
    <property type="match status" value="1"/>
</dbReference>
<proteinExistence type="predicted"/>
<dbReference type="AlphaFoldDB" id="A0A834I3M5"/>
<dbReference type="InterPro" id="IPR050140">
    <property type="entry name" value="SRY-related_HMG-box_TF-like"/>
</dbReference>
<evidence type="ECO:0000259" key="5">
    <source>
        <dbReference type="PROSITE" id="PS50118"/>
    </source>
</evidence>